<feature type="signal peptide" evidence="1">
    <location>
        <begin position="1"/>
        <end position="22"/>
    </location>
</feature>
<name>A0A2W5A6X0_9SPHN</name>
<dbReference type="InterPro" id="IPR007893">
    <property type="entry name" value="Spore_coat_U/FanG"/>
</dbReference>
<evidence type="ECO:0000313" key="4">
    <source>
        <dbReference type="Proteomes" id="UP000249066"/>
    </source>
</evidence>
<reference evidence="3 4" key="1">
    <citation type="submission" date="2017-08" db="EMBL/GenBank/DDBJ databases">
        <title>Infants hospitalized years apart are colonized by the same room-sourced microbial strains.</title>
        <authorList>
            <person name="Brooks B."/>
            <person name="Olm M.R."/>
            <person name="Firek B.A."/>
            <person name="Baker R."/>
            <person name="Thomas B.C."/>
            <person name="Morowitz M.J."/>
            <person name="Banfield J.F."/>
        </authorList>
    </citation>
    <scope>NUCLEOTIDE SEQUENCE [LARGE SCALE GENOMIC DNA]</scope>
    <source>
        <strain evidence="3">S2_018_000_R2_101</strain>
    </source>
</reference>
<evidence type="ECO:0000259" key="2">
    <source>
        <dbReference type="Pfam" id="PF05229"/>
    </source>
</evidence>
<keyword evidence="1" id="KW-0732">Signal</keyword>
<dbReference type="PANTHER" id="PTHR37089:SF4">
    <property type="entry name" value="EXPORTED PROTEIN"/>
    <property type="match status" value="1"/>
</dbReference>
<dbReference type="SMART" id="SM00972">
    <property type="entry name" value="SCPU"/>
    <property type="match status" value="1"/>
</dbReference>
<feature type="chain" id="PRO_5016138414" evidence="1">
    <location>
        <begin position="23"/>
        <end position="179"/>
    </location>
</feature>
<comment type="caution">
    <text evidence="3">The sequence shown here is derived from an EMBL/GenBank/DDBJ whole genome shotgun (WGS) entry which is preliminary data.</text>
</comment>
<feature type="domain" description="Spore coat protein U/FanG" evidence="2">
    <location>
        <begin position="26"/>
        <end position="176"/>
    </location>
</feature>
<dbReference type="InterPro" id="IPR053167">
    <property type="entry name" value="Spore_coat_component"/>
</dbReference>
<keyword evidence="3" id="KW-0946">Virion</keyword>
<dbReference type="AlphaFoldDB" id="A0A2W5A6X0"/>
<dbReference type="PANTHER" id="PTHR37089">
    <property type="entry name" value="PROTEIN U-RELATED"/>
    <property type="match status" value="1"/>
</dbReference>
<protein>
    <submittedName>
        <fullName evidence="3">Spore coat protein</fullName>
    </submittedName>
</protein>
<evidence type="ECO:0000313" key="3">
    <source>
        <dbReference type="EMBL" id="PZO89136.1"/>
    </source>
</evidence>
<dbReference type="EMBL" id="QFNN01000072">
    <property type="protein sequence ID" value="PZO89136.1"/>
    <property type="molecule type" value="Genomic_DNA"/>
</dbReference>
<keyword evidence="3" id="KW-0167">Capsid protein</keyword>
<sequence length="179" mass="18078">MRRHYRALALILAAITPQAVLAQISGSIDATINLTTGCIINGQSADDGATAVDFGSIDFGSHNTLFTSADGEVMGGAAGIAIQCSPGVVPTLSFGTGQHDGQGSGAGNRAMAHASSAGHYVNYGLYSDAGRNSLIAINGSFNLASDGSAQTVRIYGRAYGATGLVSGTYTDNVLVTLAF</sequence>
<dbReference type="Pfam" id="PF05229">
    <property type="entry name" value="SCPU"/>
    <property type="match status" value="1"/>
</dbReference>
<organism evidence="3 4">
    <name type="scientific">Sphingomonas sanxanigenens</name>
    <dbReference type="NCBI Taxonomy" id="397260"/>
    <lineage>
        <taxon>Bacteria</taxon>
        <taxon>Pseudomonadati</taxon>
        <taxon>Pseudomonadota</taxon>
        <taxon>Alphaproteobacteria</taxon>
        <taxon>Sphingomonadales</taxon>
        <taxon>Sphingomonadaceae</taxon>
        <taxon>Sphingomonas</taxon>
    </lineage>
</organism>
<dbReference type="Proteomes" id="UP000249066">
    <property type="component" value="Unassembled WGS sequence"/>
</dbReference>
<gene>
    <name evidence="3" type="ORF">DI623_11310</name>
</gene>
<accession>A0A2W5A6X0</accession>
<proteinExistence type="predicted"/>
<evidence type="ECO:0000256" key="1">
    <source>
        <dbReference type="SAM" id="SignalP"/>
    </source>
</evidence>